<accession>A0A1J7JMF6</accession>
<keyword evidence="3" id="KW-1185">Reference proteome</keyword>
<dbReference type="Proteomes" id="UP000182658">
    <property type="component" value="Unassembled WGS sequence"/>
</dbReference>
<protein>
    <submittedName>
        <fullName evidence="2">Uncharacterized protein</fullName>
    </submittedName>
</protein>
<dbReference type="AlphaFoldDB" id="A0A1J7JMF6"/>
<reference evidence="2 3" key="1">
    <citation type="submission" date="2016-10" db="EMBL/GenBank/DDBJ databases">
        <title>Draft genome sequence of Coniochaeta ligniaria NRRL30616, a lignocellulolytic fungus for bioabatement of inhibitors in plant biomass hydrolysates.</title>
        <authorList>
            <consortium name="DOE Joint Genome Institute"/>
            <person name="Jimenez D.J."/>
            <person name="Hector R.E."/>
            <person name="Riley R."/>
            <person name="Sun H."/>
            <person name="Grigoriev I.V."/>
            <person name="Van Elsas J.D."/>
            <person name="Nichols N.N."/>
        </authorList>
    </citation>
    <scope>NUCLEOTIDE SEQUENCE [LARGE SCALE GENOMIC DNA]</scope>
    <source>
        <strain evidence="2 3">NRRL 30616</strain>
    </source>
</reference>
<evidence type="ECO:0000313" key="2">
    <source>
        <dbReference type="EMBL" id="OIW34585.1"/>
    </source>
</evidence>
<organism evidence="2 3">
    <name type="scientific">Coniochaeta ligniaria NRRL 30616</name>
    <dbReference type="NCBI Taxonomy" id="1408157"/>
    <lineage>
        <taxon>Eukaryota</taxon>
        <taxon>Fungi</taxon>
        <taxon>Dikarya</taxon>
        <taxon>Ascomycota</taxon>
        <taxon>Pezizomycotina</taxon>
        <taxon>Sordariomycetes</taxon>
        <taxon>Sordariomycetidae</taxon>
        <taxon>Coniochaetales</taxon>
        <taxon>Coniochaetaceae</taxon>
        <taxon>Coniochaeta</taxon>
    </lineage>
</organism>
<feature type="compositionally biased region" description="Basic and acidic residues" evidence="1">
    <location>
        <begin position="24"/>
        <end position="39"/>
    </location>
</feature>
<evidence type="ECO:0000313" key="3">
    <source>
        <dbReference type="Proteomes" id="UP000182658"/>
    </source>
</evidence>
<dbReference type="EMBL" id="KV875093">
    <property type="protein sequence ID" value="OIW34585.1"/>
    <property type="molecule type" value="Genomic_DNA"/>
</dbReference>
<feature type="region of interest" description="Disordered" evidence="1">
    <location>
        <begin position="1"/>
        <end position="40"/>
    </location>
</feature>
<name>A0A1J7JMF6_9PEZI</name>
<proteinExistence type="predicted"/>
<sequence length="361" mass="41690">MEPARRKQKTLESSTVSTSGAAKPDTKNQQDILDSKPVAEGEEDLIPWGWIGREPDEPNCLARPRSWYPTSIVSINFAPIDKGTYDFTEEFLTKNFQYFKSALHLYDLSGRVFPEGEAKHFDVEDITSQAFGRIFTYLERKARKPTGYKEGRDYKPENVVDLLLAVIAADFLGLLDFKKFEKYIAKRLAFALRMNPINMTPAVLLLVTEHHAFRSMLFWEICVKAAVKPCLRSKRAPHDIGRGAGNTDAIDERTWDKIHDHYDEMLKDCRWYAEAVQDAVRKTLRLSQRCPNRANCYDPLFIYTYGFTEVVYAREFRAVDPAVRVRIVRNIYSARKAESLGIYSTTKDKEFKMRLRSHTES</sequence>
<gene>
    <name evidence="2" type="ORF">CONLIGDRAFT_12480</name>
</gene>
<dbReference type="InParanoid" id="A0A1J7JMF6"/>
<evidence type="ECO:0000256" key="1">
    <source>
        <dbReference type="SAM" id="MobiDB-lite"/>
    </source>
</evidence>
<dbReference type="OrthoDB" id="10461830at2759"/>
<feature type="compositionally biased region" description="Polar residues" evidence="1">
    <location>
        <begin position="11"/>
        <end position="20"/>
    </location>
</feature>